<reference evidence="8" key="2">
    <citation type="submission" date="2021-04" db="EMBL/GenBank/DDBJ databases">
        <authorList>
            <person name="Gilroy R."/>
        </authorList>
    </citation>
    <scope>NUCLEOTIDE SEQUENCE</scope>
    <source>
        <strain evidence="8">F6-686</strain>
    </source>
</reference>
<feature type="domain" description="FAD/NAD(P)-binding" evidence="7">
    <location>
        <begin position="18"/>
        <end position="294"/>
    </location>
</feature>
<evidence type="ECO:0000256" key="5">
    <source>
        <dbReference type="ARBA" id="ARBA00023002"/>
    </source>
</evidence>
<dbReference type="GO" id="GO:0004324">
    <property type="term" value="F:ferredoxin-NADP+ reductase activity"/>
    <property type="evidence" value="ECO:0007669"/>
    <property type="project" value="UniProtKB-UniRule"/>
</dbReference>
<evidence type="ECO:0000259" key="7">
    <source>
        <dbReference type="Pfam" id="PF07992"/>
    </source>
</evidence>
<evidence type="ECO:0000256" key="2">
    <source>
        <dbReference type="ARBA" id="ARBA00022630"/>
    </source>
</evidence>
<gene>
    <name evidence="8" type="ORF">H9806_01580</name>
</gene>
<keyword evidence="2 6" id="KW-0285">Flavoprotein</keyword>
<dbReference type="GO" id="GO:0050660">
    <property type="term" value="F:flavin adenine dinucleotide binding"/>
    <property type="evidence" value="ECO:0007669"/>
    <property type="project" value="UniProtKB-UniRule"/>
</dbReference>
<feature type="binding site" evidence="6">
    <location>
        <position position="329"/>
    </location>
    <ligand>
        <name>FAD</name>
        <dbReference type="ChEBI" id="CHEBI:57692"/>
    </ligand>
</feature>
<feature type="binding site" evidence="6">
    <location>
        <position position="55"/>
    </location>
    <ligand>
        <name>FAD</name>
        <dbReference type="ChEBI" id="CHEBI:57692"/>
    </ligand>
</feature>
<dbReference type="Gene3D" id="3.50.50.60">
    <property type="entry name" value="FAD/NAD(P)-binding domain"/>
    <property type="match status" value="2"/>
</dbReference>
<dbReference type="EC" id="1.18.1.2" evidence="6"/>
<comment type="caution">
    <text evidence="6">Lacks conserved residue(s) required for the propagation of feature annotation.</text>
</comment>
<organism evidence="8 9">
    <name type="scientific">Candidatus Lactobacillus pullistercoris</name>
    <dbReference type="NCBI Taxonomy" id="2838636"/>
    <lineage>
        <taxon>Bacteria</taxon>
        <taxon>Bacillati</taxon>
        <taxon>Bacillota</taxon>
        <taxon>Bacilli</taxon>
        <taxon>Lactobacillales</taxon>
        <taxon>Lactobacillaceae</taxon>
        <taxon>Lactobacillus</taxon>
    </lineage>
</organism>
<comment type="subunit">
    <text evidence="1 6">Homodimer.</text>
</comment>
<dbReference type="Proteomes" id="UP000823844">
    <property type="component" value="Unassembled WGS sequence"/>
</dbReference>
<evidence type="ECO:0000256" key="1">
    <source>
        <dbReference type="ARBA" id="ARBA00011738"/>
    </source>
</evidence>
<keyword evidence="5 6" id="KW-0560">Oxidoreductase</keyword>
<dbReference type="GO" id="GO:0050661">
    <property type="term" value="F:NADP binding"/>
    <property type="evidence" value="ECO:0007669"/>
    <property type="project" value="UniProtKB-UniRule"/>
</dbReference>
<dbReference type="PANTHER" id="PTHR48105">
    <property type="entry name" value="THIOREDOXIN REDUCTASE 1-RELATED-RELATED"/>
    <property type="match status" value="1"/>
</dbReference>
<dbReference type="Pfam" id="PF07992">
    <property type="entry name" value="Pyr_redox_2"/>
    <property type="match status" value="1"/>
</dbReference>
<feature type="binding site" evidence="6">
    <location>
        <position position="129"/>
    </location>
    <ligand>
        <name>FAD</name>
        <dbReference type="ChEBI" id="CHEBI:57692"/>
    </ligand>
</feature>
<comment type="catalytic activity">
    <reaction evidence="6">
        <text>2 reduced [2Fe-2S]-[ferredoxin] + NADP(+) + H(+) = 2 oxidized [2Fe-2S]-[ferredoxin] + NADPH</text>
        <dbReference type="Rhea" id="RHEA:20125"/>
        <dbReference type="Rhea" id="RHEA-COMP:10000"/>
        <dbReference type="Rhea" id="RHEA-COMP:10001"/>
        <dbReference type="ChEBI" id="CHEBI:15378"/>
        <dbReference type="ChEBI" id="CHEBI:33737"/>
        <dbReference type="ChEBI" id="CHEBI:33738"/>
        <dbReference type="ChEBI" id="CHEBI:57783"/>
        <dbReference type="ChEBI" id="CHEBI:58349"/>
        <dbReference type="EC" id="1.18.1.2"/>
    </reaction>
</comment>
<evidence type="ECO:0000256" key="4">
    <source>
        <dbReference type="ARBA" id="ARBA00022857"/>
    </source>
</evidence>
<accession>A0A9E2NUY0</accession>
<comment type="cofactor">
    <cofactor evidence="6">
        <name>FAD</name>
        <dbReference type="ChEBI" id="CHEBI:57692"/>
    </cofactor>
    <text evidence="6">Binds 1 FAD per subunit.</text>
</comment>
<dbReference type="InterPro" id="IPR036188">
    <property type="entry name" value="FAD/NAD-bd_sf"/>
</dbReference>
<dbReference type="EMBL" id="JAHLFT010000022">
    <property type="protein sequence ID" value="MBU3827854.1"/>
    <property type="molecule type" value="Genomic_DNA"/>
</dbReference>
<feature type="binding site" evidence="6">
    <location>
        <position position="60"/>
    </location>
    <ligand>
        <name>FAD</name>
        <dbReference type="ChEBI" id="CHEBI:57692"/>
    </ligand>
</feature>
<reference evidence="8" key="1">
    <citation type="journal article" date="2021" name="PeerJ">
        <title>Extensive microbial diversity within the chicken gut microbiome revealed by metagenomics and culture.</title>
        <authorList>
            <person name="Gilroy R."/>
            <person name="Ravi A."/>
            <person name="Getino M."/>
            <person name="Pursley I."/>
            <person name="Horton D.L."/>
            <person name="Alikhan N.F."/>
            <person name="Baker D."/>
            <person name="Gharbi K."/>
            <person name="Hall N."/>
            <person name="Watson M."/>
            <person name="Adriaenssens E.M."/>
            <person name="Foster-Nyarko E."/>
            <person name="Jarju S."/>
            <person name="Secka A."/>
            <person name="Antonio M."/>
            <person name="Oren A."/>
            <person name="Chaudhuri R.R."/>
            <person name="La Ragione R."/>
            <person name="Hildebrand F."/>
            <person name="Pallen M.J."/>
        </authorList>
    </citation>
    <scope>NUCLEOTIDE SEQUENCE</scope>
    <source>
        <strain evidence="8">F6-686</strain>
    </source>
</reference>
<evidence type="ECO:0000313" key="8">
    <source>
        <dbReference type="EMBL" id="MBU3827854.1"/>
    </source>
</evidence>
<comment type="caution">
    <text evidence="8">The sequence shown here is derived from an EMBL/GenBank/DDBJ whole genome shotgun (WGS) entry which is preliminary data.</text>
</comment>
<dbReference type="PRINTS" id="PR00469">
    <property type="entry name" value="PNDRDTASEII"/>
</dbReference>
<dbReference type="InterPro" id="IPR050097">
    <property type="entry name" value="Ferredoxin-NADP_redctase_2"/>
</dbReference>
<dbReference type="AlphaFoldDB" id="A0A9E2NUY0"/>
<dbReference type="SUPFAM" id="SSF51905">
    <property type="entry name" value="FAD/NAD(P)-binding domain"/>
    <property type="match status" value="2"/>
</dbReference>
<protein>
    <recommendedName>
        <fullName evidence="6">Ferredoxin--NADP reductase</fullName>
        <shortName evidence="6">FNR</shortName>
        <shortName evidence="6">Fd-NADP(+) reductase</shortName>
        <ecNumber evidence="6">1.18.1.2</ecNumber>
    </recommendedName>
</protein>
<evidence type="ECO:0000313" key="9">
    <source>
        <dbReference type="Proteomes" id="UP000823844"/>
    </source>
</evidence>
<sequence length="331" mass="37173">MLKLIYQYFREVFKIKKFDLAIIGAGPIGLFSANYAQLHNLKSVLFDSLNDIGGQPQMLYPFKQIRDIPAYPSISAEKLIQNLKDGINQNTSIITNHSVKDISKKEDYFIIDEDYQVKTVIIATGNGAFNPKKLPLKISPKVEDKINYFIKDPKQFNNKTIAILGGGDSALDWAAEFGKTNQIKLIHRREQFRGLEATLEEIKNLKNVEIITPYIPKGLELVDNHLKLNFKKVGDDENKEIACDEIIVAYGFKANNRFVKKWGIELNGTKIAVNSAMQTNLSGIYAVGDAVDYSGRVPIIGVGFGEVQIAITDIMRKLFPEKTLTIHSTSM</sequence>
<feature type="binding site" evidence="6">
    <location>
        <position position="47"/>
    </location>
    <ligand>
        <name>FAD</name>
        <dbReference type="ChEBI" id="CHEBI:57692"/>
    </ligand>
</feature>
<dbReference type="InterPro" id="IPR022890">
    <property type="entry name" value="Fd--NADP_Rdtase_type_2"/>
</dbReference>
<comment type="similarity">
    <text evidence="6">Belongs to the ferredoxin--NADP reductase type 2 family.</text>
</comment>
<keyword evidence="4 6" id="KW-0521">NADP</keyword>
<keyword evidence="3 6" id="KW-0274">FAD</keyword>
<feature type="binding site" evidence="6">
    <location>
        <position position="99"/>
    </location>
    <ligand>
        <name>FAD</name>
        <dbReference type="ChEBI" id="CHEBI:57692"/>
    </ligand>
</feature>
<dbReference type="InterPro" id="IPR023753">
    <property type="entry name" value="FAD/NAD-binding_dom"/>
</dbReference>
<dbReference type="PRINTS" id="PR00368">
    <property type="entry name" value="FADPNR"/>
</dbReference>
<proteinExistence type="inferred from homology"/>
<evidence type="ECO:0000256" key="6">
    <source>
        <dbReference type="HAMAP-Rule" id="MF_01685"/>
    </source>
</evidence>
<dbReference type="HAMAP" id="MF_01685">
    <property type="entry name" value="FENR2"/>
    <property type="match status" value="1"/>
</dbReference>
<feature type="binding site" evidence="6">
    <location>
        <position position="289"/>
    </location>
    <ligand>
        <name>FAD</name>
        <dbReference type="ChEBI" id="CHEBI:57692"/>
    </ligand>
</feature>
<evidence type="ECO:0000256" key="3">
    <source>
        <dbReference type="ARBA" id="ARBA00022827"/>
    </source>
</evidence>
<name>A0A9E2NUY0_9LACO</name>